<dbReference type="InterPro" id="IPR050397">
    <property type="entry name" value="Env_Response_Regulators"/>
</dbReference>
<proteinExistence type="predicted"/>
<dbReference type="CDD" id="cd00038">
    <property type="entry name" value="CAP_ED"/>
    <property type="match status" value="2"/>
</dbReference>
<dbReference type="SMART" id="SM00100">
    <property type="entry name" value="cNMP"/>
    <property type="match status" value="2"/>
</dbReference>
<dbReference type="OrthoDB" id="9790057at2"/>
<feature type="domain" description="Cyclic nucleotide-binding" evidence="1">
    <location>
        <begin position="12"/>
        <end position="117"/>
    </location>
</feature>
<organism evidence="2 3">
    <name type="scientific">Magnetofaba australis IT-1</name>
    <dbReference type="NCBI Taxonomy" id="1434232"/>
    <lineage>
        <taxon>Bacteria</taxon>
        <taxon>Pseudomonadati</taxon>
        <taxon>Pseudomonadota</taxon>
        <taxon>Magnetococcia</taxon>
        <taxon>Magnetococcales</taxon>
        <taxon>Magnetococcaceae</taxon>
        <taxon>Magnetofaba</taxon>
    </lineage>
</organism>
<dbReference type="Proteomes" id="UP000194003">
    <property type="component" value="Unassembled WGS sequence"/>
</dbReference>
<comment type="caution">
    <text evidence="2">The sequence shown here is derived from an EMBL/GenBank/DDBJ whole genome shotgun (WGS) entry which is preliminary data.</text>
</comment>
<dbReference type="InterPro" id="IPR002123">
    <property type="entry name" value="Plipid/glycerol_acylTrfase"/>
</dbReference>
<protein>
    <submittedName>
        <fullName evidence="2">Putative cyclic nucleotide-binding protein</fullName>
    </submittedName>
</protein>
<reference evidence="2 3" key="1">
    <citation type="journal article" date="2016" name="BMC Genomics">
        <title>Combined genomic and structural analyses of a cultured magnetotactic bacterium reveals its niche adaptation to a dynamic environment.</title>
        <authorList>
            <person name="Araujo A.C."/>
            <person name="Morillo V."/>
            <person name="Cypriano J."/>
            <person name="Teixeira L.C."/>
            <person name="Leao P."/>
            <person name="Lyra S."/>
            <person name="Almeida L.G."/>
            <person name="Bazylinski D.A."/>
            <person name="Vasconcellos A.T."/>
            <person name="Abreu F."/>
            <person name="Lins U."/>
        </authorList>
    </citation>
    <scope>NUCLEOTIDE SEQUENCE [LARGE SCALE GENOMIC DNA]</scope>
    <source>
        <strain evidence="2 3">IT-1</strain>
    </source>
</reference>
<sequence>MGLLETLARSALFVDLSWEQLSELEPHVRGVSMSAGRFILRQHDEARRIFVLVSGAVQHLVQLDGAEDPFLVDVTDAEGSVLGWSAFRAPYRYMETARCQSDCLLISIERAGLEAFLTAYPQQATGFLCAVAGAASERLARAIGRLVPLSAPIQPPLPAQTEALELLADVNQVRDAVRHTPFFEEMDESLRERLLDMGQRVELEAGQAAFRVGDASDRLFLLADGRIQLLWPCSDAMQVTTGSTRVPYQTLSSPGQTLGWTALVEKFRQDADAVALERSVLLALPREPVERAMREDPALGALVMRRLLWVIGGRLRTTRARLIAQRYDQESLAIQSLIDEQGPQLAVNSPLRRIPHYLANRLTLGDAFQVLENVRRDGDFLERNLAETCLDLMGRIHRDLMFFRGLQDIYEGVASAPAGQDAEVIRTRANLGFGRLFSSVGHRIVGWENLPEESGCIFIMNHLVNDTANQLPAGFMITLDTHFVSSMILYRHYGQNALRVVRRSELNEYEHQRYFDRFDYIYVGGDTGEEATESSRTRDREAFNERARQTLAEGRNLLICPEGNTTSTEESPLPFRKGIFHLAARLQPEPLICPIVVANFDKRLTRVRTVAMIQPPFRLSERMADPLDNEQIGGFVDALREQYREWVGQARALADAGE</sequence>
<dbReference type="PANTHER" id="PTHR24567">
    <property type="entry name" value="CRP FAMILY TRANSCRIPTIONAL REGULATORY PROTEIN"/>
    <property type="match status" value="1"/>
</dbReference>
<evidence type="ECO:0000313" key="3">
    <source>
        <dbReference type="Proteomes" id="UP000194003"/>
    </source>
</evidence>
<dbReference type="SMART" id="SM00563">
    <property type="entry name" value="PlsC"/>
    <property type="match status" value="1"/>
</dbReference>
<dbReference type="PROSITE" id="PS50042">
    <property type="entry name" value="CNMP_BINDING_3"/>
    <property type="match status" value="2"/>
</dbReference>
<dbReference type="RefSeq" id="WP_085441917.1">
    <property type="nucleotide sequence ID" value="NZ_LVJN01000018.1"/>
</dbReference>
<name>A0A1Y2K6X2_9PROT</name>
<dbReference type="SUPFAM" id="SSF51206">
    <property type="entry name" value="cAMP-binding domain-like"/>
    <property type="match status" value="2"/>
</dbReference>
<dbReference type="GO" id="GO:0016746">
    <property type="term" value="F:acyltransferase activity"/>
    <property type="evidence" value="ECO:0007669"/>
    <property type="project" value="InterPro"/>
</dbReference>
<dbReference type="STRING" id="1434232.MAIT1_03462"/>
<dbReference type="Pfam" id="PF01553">
    <property type="entry name" value="Acyltransferase"/>
    <property type="match status" value="1"/>
</dbReference>
<dbReference type="EMBL" id="LVJN01000018">
    <property type="protein sequence ID" value="OSM05290.1"/>
    <property type="molecule type" value="Genomic_DNA"/>
</dbReference>
<dbReference type="InterPro" id="IPR014710">
    <property type="entry name" value="RmlC-like_jellyroll"/>
</dbReference>
<accession>A0A1Y2K6X2</accession>
<dbReference type="PANTHER" id="PTHR24567:SF68">
    <property type="entry name" value="DNA-BINDING TRANSCRIPTIONAL DUAL REGULATOR CRP"/>
    <property type="match status" value="1"/>
</dbReference>
<dbReference type="AlphaFoldDB" id="A0A1Y2K6X2"/>
<dbReference type="InterPro" id="IPR018490">
    <property type="entry name" value="cNMP-bd_dom_sf"/>
</dbReference>
<dbReference type="Gene3D" id="2.60.120.10">
    <property type="entry name" value="Jelly Rolls"/>
    <property type="match status" value="2"/>
</dbReference>
<evidence type="ECO:0000313" key="2">
    <source>
        <dbReference type="EMBL" id="OSM05290.1"/>
    </source>
</evidence>
<keyword evidence="3" id="KW-1185">Reference proteome</keyword>
<dbReference type="GO" id="GO:0005829">
    <property type="term" value="C:cytosol"/>
    <property type="evidence" value="ECO:0007669"/>
    <property type="project" value="TreeGrafter"/>
</dbReference>
<feature type="domain" description="Cyclic nucleotide-binding" evidence="1">
    <location>
        <begin position="182"/>
        <end position="293"/>
    </location>
</feature>
<evidence type="ECO:0000259" key="1">
    <source>
        <dbReference type="PROSITE" id="PS50042"/>
    </source>
</evidence>
<dbReference type="SUPFAM" id="SSF69593">
    <property type="entry name" value="Glycerol-3-phosphate (1)-acyltransferase"/>
    <property type="match status" value="1"/>
</dbReference>
<dbReference type="GO" id="GO:0003700">
    <property type="term" value="F:DNA-binding transcription factor activity"/>
    <property type="evidence" value="ECO:0007669"/>
    <property type="project" value="TreeGrafter"/>
</dbReference>
<dbReference type="Pfam" id="PF00027">
    <property type="entry name" value="cNMP_binding"/>
    <property type="match status" value="2"/>
</dbReference>
<dbReference type="InterPro" id="IPR000595">
    <property type="entry name" value="cNMP-bd_dom"/>
</dbReference>
<gene>
    <name evidence="2" type="ORF">MAIT1_03462</name>
</gene>
<dbReference type="CDD" id="cd07989">
    <property type="entry name" value="LPLAT_AGPAT-like"/>
    <property type="match status" value="1"/>
</dbReference>